<evidence type="ECO:0000256" key="6">
    <source>
        <dbReference type="SAM" id="MobiDB-lite"/>
    </source>
</evidence>
<dbReference type="InterPro" id="IPR057724">
    <property type="entry name" value="TCTN1-3_N"/>
</dbReference>
<dbReference type="Pfam" id="PF07773">
    <property type="entry name" value="TCTN_DUF1619"/>
    <property type="match status" value="2"/>
</dbReference>
<reference evidence="9" key="2">
    <citation type="submission" date="2025-09" db="UniProtKB">
        <authorList>
            <consortium name="Ensembl"/>
        </authorList>
    </citation>
    <scope>IDENTIFICATION</scope>
</reference>
<dbReference type="InterPro" id="IPR040354">
    <property type="entry name" value="TCTN1-3"/>
</dbReference>
<proteinExistence type="inferred from homology"/>
<feature type="compositionally biased region" description="Polar residues" evidence="6">
    <location>
        <begin position="75"/>
        <end position="112"/>
    </location>
</feature>
<comment type="similarity">
    <text evidence="1">Belongs to the tectonic family.</text>
</comment>
<evidence type="ECO:0000256" key="3">
    <source>
        <dbReference type="ARBA" id="ARBA00022729"/>
    </source>
</evidence>
<dbReference type="GO" id="GO:0060271">
    <property type="term" value="P:cilium assembly"/>
    <property type="evidence" value="ECO:0007669"/>
    <property type="project" value="TreeGrafter"/>
</dbReference>
<dbReference type="PANTHER" id="PTHR14611">
    <property type="entry name" value="TECTONIC FAMILY MEMBER"/>
    <property type="match status" value="1"/>
</dbReference>
<keyword evidence="5" id="KW-0325">Glycoprotein</keyword>
<sequence>MPLAGNRQLDSWIQSVGTLLLGEMRNGQLCILIFSIFKNAAFVADADKGYLNFSTNATEALTDINGIFNSTETGDNATTLLPGRSETSPTVVESSDSTVSNEATGVTETVPRSLSPADDSSKTPVSTGTPPTAVPTAPPWRPLPVSGLLPPAVTDVSSVCPCNVLQDRCDINCCCDPDCGAETALFTSCSVQLIITDKQMCSLDSARYSLSAAGDGPARVQASVQQEANADTFCIHTANYEEGLSFGNVEVPTNGNFAGLFQRFVGFYFSLNPPPPDKEESHTGPGYMYGDTIQTEDETRRRSIFRLPAPAGTAHCSDANPAAFLTDQSTQCIRSFALVRDCATLSALSLQRYAGFSVLSMKNDGSNAVAMETSSISLQSLEGTRTLLGPSDGSLYSPVLLERPGSAETAVCNNVVLQVRYRVTYSDAGTIVGCSASFVLGAVNSSMLPIQQDFQIVFVQDSAAEIPFPSSGNPGYVVGLPLVAGSRIADGIVQSTNKKGSLTLLKSSASQDCLAESLPRSPVLFGVNMVSGCTLRLEDAGNCSVVSEVLLKVLRGQEVPQYVASFGNSQPQMVMDWVPIKTQTTPTLTQGCTIPLSRDIEVSWTKYGSLVNPQAQIVNVTEVIRSSSSSSLQSLTGGNRIVSISTSVTFVDVSAPPQPGYRAPPSIDAKLPFDFFFPFV</sequence>
<dbReference type="STRING" id="1676925.ENSPKIP00000037932"/>
<dbReference type="Pfam" id="PF25752">
    <property type="entry name" value="DUF1619_N"/>
    <property type="match status" value="1"/>
</dbReference>
<evidence type="ECO:0000256" key="4">
    <source>
        <dbReference type="ARBA" id="ARBA00022794"/>
    </source>
</evidence>
<dbReference type="AlphaFoldDB" id="A0A3B3T477"/>
<accession>A0A3B3T477</accession>
<dbReference type="PANTHER" id="PTHR14611:SF1">
    <property type="entry name" value="TECTONIC-1"/>
    <property type="match status" value="1"/>
</dbReference>
<dbReference type="GeneTree" id="ENSGT00570000079101"/>
<evidence type="ECO:0000313" key="10">
    <source>
        <dbReference type="Proteomes" id="UP000261540"/>
    </source>
</evidence>
<keyword evidence="10" id="KW-1185">Reference proteome</keyword>
<evidence type="ECO:0000256" key="5">
    <source>
        <dbReference type="ARBA" id="ARBA00023180"/>
    </source>
</evidence>
<comment type="subunit">
    <text evidence="2">Part of the tectonic-like complex (also named B9 complex).</text>
</comment>
<dbReference type="Ensembl" id="ENSPKIT00000018918.1">
    <property type="protein sequence ID" value="ENSPKIP00000037932.1"/>
    <property type="gene ID" value="ENSPKIG00000015927.1"/>
</dbReference>
<keyword evidence="4" id="KW-0970">Cilium biogenesis/degradation</keyword>
<dbReference type="GO" id="GO:1904491">
    <property type="term" value="P:protein localization to ciliary transition zone"/>
    <property type="evidence" value="ECO:0007669"/>
    <property type="project" value="TreeGrafter"/>
</dbReference>
<feature type="domain" description="Tectonic-1-3 N-terminal" evidence="8">
    <location>
        <begin position="150"/>
        <end position="256"/>
    </location>
</feature>
<feature type="domain" description="Tectonic-1-3" evidence="7">
    <location>
        <begin position="471"/>
        <end position="653"/>
    </location>
</feature>
<dbReference type="Proteomes" id="UP000261540">
    <property type="component" value="Unplaced"/>
</dbReference>
<evidence type="ECO:0000259" key="8">
    <source>
        <dbReference type="Pfam" id="PF25752"/>
    </source>
</evidence>
<name>A0A3B3T477_9TELE</name>
<evidence type="ECO:0000256" key="1">
    <source>
        <dbReference type="ARBA" id="ARBA00007633"/>
    </source>
</evidence>
<protein>
    <submittedName>
        <fullName evidence="9">Tectonic family member 1</fullName>
    </submittedName>
</protein>
<dbReference type="InterPro" id="IPR011677">
    <property type="entry name" value="TCTN1-3_dom"/>
</dbReference>
<evidence type="ECO:0000256" key="2">
    <source>
        <dbReference type="ARBA" id="ARBA00011495"/>
    </source>
</evidence>
<evidence type="ECO:0000259" key="7">
    <source>
        <dbReference type="Pfam" id="PF07773"/>
    </source>
</evidence>
<reference evidence="9" key="1">
    <citation type="submission" date="2025-08" db="UniProtKB">
        <authorList>
            <consortium name="Ensembl"/>
        </authorList>
    </citation>
    <scope>IDENTIFICATION</scope>
</reference>
<dbReference type="GO" id="GO:0036038">
    <property type="term" value="C:MKS complex"/>
    <property type="evidence" value="ECO:0007669"/>
    <property type="project" value="TreeGrafter"/>
</dbReference>
<feature type="domain" description="Tectonic-1-3" evidence="7">
    <location>
        <begin position="284"/>
        <end position="460"/>
    </location>
</feature>
<evidence type="ECO:0000313" key="9">
    <source>
        <dbReference type="Ensembl" id="ENSPKIP00000037932.1"/>
    </source>
</evidence>
<organism evidence="9 10">
    <name type="scientific">Paramormyrops kingsleyae</name>
    <dbReference type="NCBI Taxonomy" id="1676925"/>
    <lineage>
        <taxon>Eukaryota</taxon>
        <taxon>Metazoa</taxon>
        <taxon>Chordata</taxon>
        <taxon>Craniata</taxon>
        <taxon>Vertebrata</taxon>
        <taxon>Euteleostomi</taxon>
        <taxon>Actinopterygii</taxon>
        <taxon>Neopterygii</taxon>
        <taxon>Teleostei</taxon>
        <taxon>Osteoglossocephala</taxon>
        <taxon>Osteoglossomorpha</taxon>
        <taxon>Osteoglossiformes</taxon>
        <taxon>Mormyridae</taxon>
        <taxon>Paramormyrops</taxon>
    </lineage>
</organism>
<keyword evidence="3" id="KW-0732">Signal</keyword>
<feature type="region of interest" description="Disordered" evidence="6">
    <location>
        <begin position="75"/>
        <end position="139"/>
    </location>
</feature>